<dbReference type="Proteomes" id="UP000602198">
    <property type="component" value="Unassembled WGS sequence"/>
</dbReference>
<reference evidence="2 3" key="1">
    <citation type="submission" date="2021-01" db="EMBL/GenBank/DDBJ databases">
        <title>WGS of actinomycetes isolated from Thailand.</title>
        <authorList>
            <person name="Thawai C."/>
        </authorList>
    </citation>
    <scope>NUCLEOTIDE SEQUENCE [LARGE SCALE GENOMIC DNA]</scope>
    <source>
        <strain evidence="2 3">LPG 2</strain>
    </source>
</reference>
<gene>
    <name evidence="2" type="ORF">JK358_14480</name>
</gene>
<evidence type="ECO:0000256" key="1">
    <source>
        <dbReference type="SAM" id="SignalP"/>
    </source>
</evidence>
<protein>
    <submittedName>
        <fullName evidence="2">Uncharacterized protein</fullName>
    </submittedName>
</protein>
<dbReference type="RefSeq" id="WP_201947813.1">
    <property type="nucleotide sequence ID" value="NZ_JAERRJ010000005.1"/>
</dbReference>
<comment type="caution">
    <text evidence="2">The sequence shown here is derived from an EMBL/GenBank/DDBJ whole genome shotgun (WGS) entry which is preliminary data.</text>
</comment>
<name>A0ABS1M4L9_9NOCA</name>
<proteinExistence type="predicted"/>
<keyword evidence="1" id="KW-0732">Signal</keyword>
<feature type="chain" id="PRO_5046187973" evidence="1">
    <location>
        <begin position="27"/>
        <end position="155"/>
    </location>
</feature>
<dbReference type="EMBL" id="JAERRJ010000005">
    <property type="protein sequence ID" value="MBL1075603.1"/>
    <property type="molecule type" value="Genomic_DNA"/>
</dbReference>
<organism evidence="2 3">
    <name type="scientific">Nocardia acididurans</name>
    <dbReference type="NCBI Taxonomy" id="2802282"/>
    <lineage>
        <taxon>Bacteria</taxon>
        <taxon>Bacillati</taxon>
        <taxon>Actinomycetota</taxon>
        <taxon>Actinomycetes</taxon>
        <taxon>Mycobacteriales</taxon>
        <taxon>Nocardiaceae</taxon>
        <taxon>Nocardia</taxon>
    </lineage>
</organism>
<feature type="signal peptide" evidence="1">
    <location>
        <begin position="1"/>
        <end position="26"/>
    </location>
</feature>
<keyword evidence="3" id="KW-1185">Reference proteome</keyword>
<accession>A0ABS1M4L9</accession>
<evidence type="ECO:0000313" key="2">
    <source>
        <dbReference type="EMBL" id="MBL1075603.1"/>
    </source>
</evidence>
<evidence type="ECO:0000313" key="3">
    <source>
        <dbReference type="Proteomes" id="UP000602198"/>
    </source>
</evidence>
<sequence>MPARRRTFTALLCGIAVSSVVAGVSAAEPAKDSLGGCFKGDVLTGQLMPGTGSAGQTVWRQAGVWECRSSLLPGIESGQFSAEVPWLGFGALSSGRFAWSDGSVSAAVGYPNGLWGLTSGPGAGHTIVLNTQPVMTGNWYYTTGSQALISATFLD</sequence>